<dbReference type="EMBL" id="GG683853">
    <property type="protein sequence ID" value="EER01617.1"/>
    <property type="molecule type" value="Genomic_DNA"/>
</dbReference>
<keyword evidence="2" id="KW-1133">Transmembrane helix</keyword>
<dbReference type="InParanoid" id="C5LNR6"/>
<feature type="transmembrane region" description="Helical" evidence="2">
    <location>
        <begin position="193"/>
        <end position="211"/>
    </location>
</feature>
<protein>
    <submittedName>
        <fullName evidence="3">Uncharacterized protein</fullName>
    </submittedName>
</protein>
<dbReference type="RefSeq" id="XP_002768899.1">
    <property type="nucleotide sequence ID" value="XM_002768853.1"/>
</dbReference>
<dbReference type="Proteomes" id="UP000007800">
    <property type="component" value="Unassembled WGS sequence"/>
</dbReference>
<evidence type="ECO:0000313" key="4">
    <source>
        <dbReference type="Proteomes" id="UP000007800"/>
    </source>
</evidence>
<reference evidence="3 4" key="1">
    <citation type="submission" date="2008-07" db="EMBL/GenBank/DDBJ databases">
        <authorList>
            <person name="El-Sayed N."/>
            <person name="Caler E."/>
            <person name="Inman J."/>
            <person name="Amedeo P."/>
            <person name="Hass B."/>
            <person name="Wortman J."/>
        </authorList>
    </citation>
    <scope>NUCLEOTIDE SEQUENCE [LARGE SCALE GENOMIC DNA]</scope>
    <source>
        <strain evidence="4">ATCC 50983 / TXsc</strain>
    </source>
</reference>
<proteinExistence type="predicted"/>
<evidence type="ECO:0000313" key="3">
    <source>
        <dbReference type="EMBL" id="EER01617.1"/>
    </source>
</evidence>
<feature type="transmembrane region" description="Helical" evidence="2">
    <location>
        <begin position="155"/>
        <end position="173"/>
    </location>
</feature>
<keyword evidence="4" id="KW-1185">Reference proteome</keyword>
<name>C5LNR6_PERM5</name>
<sequence>MSSTTPNEADAPPRGDVAEGEDPQPVKESEGRSLMSLKMRIASGGKNASRDQLDFVKTVDGDLTIAEAECDLLKEENFVEGGNTRATWIVAGSLLPRDVPLKDIEKLNRSDDVVVQVFLQTSQASGDSEDGTTGRSGSNTVNLDRMDTFEDSVSIFAYAVSGLGIAFTWKYLFYSEAAHADGSTTLLQSLTRLCVYAFTLLWIATVLGVLFRNLPLRNAPTYTSPEAPSTGPTEGVEQPAEESANAAQGQAADDSR</sequence>
<keyword evidence="2" id="KW-0472">Membrane</keyword>
<evidence type="ECO:0000256" key="2">
    <source>
        <dbReference type="SAM" id="Phobius"/>
    </source>
</evidence>
<feature type="region of interest" description="Disordered" evidence="1">
    <location>
        <begin position="1"/>
        <end position="34"/>
    </location>
</feature>
<dbReference type="AlphaFoldDB" id="C5LNR6"/>
<keyword evidence="2" id="KW-0812">Transmembrane</keyword>
<feature type="compositionally biased region" description="Polar residues" evidence="1">
    <location>
        <begin position="221"/>
        <end position="232"/>
    </location>
</feature>
<feature type="region of interest" description="Disordered" evidence="1">
    <location>
        <begin position="221"/>
        <end position="256"/>
    </location>
</feature>
<dbReference type="GeneID" id="9040166"/>
<organism evidence="4">
    <name type="scientific">Perkinsus marinus (strain ATCC 50983 / TXsc)</name>
    <dbReference type="NCBI Taxonomy" id="423536"/>
    <lineage>
        <taxon>Eukaryota</taxon>
        <taxon>Sar</taxon>
        <taxon>Alveolata</taxon>
        <taxon>Perkinsozoa</taxon>
        <taxon>Perkinsea</taxon>
        <taxon>Perkinsida</taxon>
        <taxon>Perkinsidae</taxon>
        <taxon>Perkinsus</taxon>
    </lineage>
</organism>
<gene>
    <name evidence="3" type="ORF">Pmar_PMAR002611</name>
</gene>
<dbReference type="OrthoDB" id="443771at2759"/>
<evidence type="ECO:0000256" key="1">
    <source>
        <dbReference type="SAM" id="MobiDB-lite"/>
    </source>
</evidence>
<accession>C5LNR6</accession>